<dbReference type="EMBL" id="BMHP01000002">
    <property type="protein sequence ID" value="GGD75642.1"/>
    <property type="molecule type" value="Genomic_DNA"/>
</dbReference>
<keyword evidence="3" id="KW-0804">Transcription</keyword>
<dbReference type="PROSITE" id="PS01124">
    <property type="entry name" value="HTH_ARAC_FAMILY_2"/>
    <property type="match status" value="1"/>
</dbReference>
<dbReference type="AlphaFoldDB" id="A0A916Z4C7"/>
<evidence type="ECO:0000256" key="1">
    <source>
        <dbReference type="ARBA" id="ARBA00023015"/>
    </source>
</evidence>
<keyword evidence="6" id="KW-1185">Reference proteome</keyword>
<dbReference type="SUPFAM" id="SSF46689">
    <property type="entry name" value="Homeodomain-like"/>
    <property type="match status" value="1"/>
</dbReference>
<reference evidence="5" key="1">
    <citation type="journal article" date="2014" name="Int. J. Syst. Evol. Microbiol.">
        <title>Complete genome sequence of Corynebacterium casei LMG S-19264T (=DSM 44701T), isolated from a smear-ripened cheese.</title>
        <authorList>
            <consortium name="US DOE Joint Genome Institute (JGI-PGF)"/>
            <person name="Walter F."/>
            <person name="Albersmeier A."/>
            <person name="Kalinowski J."/>
            <person name="Ruckert C."/>
        </authorList>
    </citation>
    <scope>NUCLEOTIDE SEQUENCE</scope>
    <source>
        <strain evidence="5">CGMCC 1.15178</strain>
    </source>
</reference>
<dbReference type="Pfam" id="PF12833">
    <property type="entry name" value="HTH_18"/>
    <property type="match status" value="1"/>
</dbReference>
<dbReference type="InterPro" id="IPR037923">
    <property type="entry name" value="HTH-like"/>
</dbReference>
<dbReference type="InterPro" id="IPR003313">
    <property type="entry name" value="AraC-bd"/>
</dbReference>
<dbReference type="Gene3D" id="1.10.10.60">
    <property type="entry name" value="Homeodomain-like"/>
    <property type="match status" value="2"/>
</dbReference>
<dbReference type="GO" id="GO:0043565">
    <property type="term" value="F:sequence-specific DNA binding"/>
    <property type="evidence" value="ECO:0007669"/>
    <property type="project" value="InterPro"/>
</dbReference>
<evidence type="ECO:0000256" key="2">
    <source>
        <dbReference type="ARBA" id="ARBA00023125"/>
    </source>
</evidence>
<evidence type="ECO:0000313" key="5">
    <source>
        <dbReference type="EMBL" id="GGD75642.1"/>
    </source>
</evidence>
<dbReference type="Proteomes" id="UP000612456">
    <property type="component" value="Unassembled WGS sequence"/>
</dbReference>
<evidence type="ECO:0000256" key="3">
    <source>
        <dbReference type="ARBA" id="ARBA00023163"/>
    </source>
</evidence>
<dbReference type="GO" id="GO:0003700">
    <property type="term" value="F:DNA-binding transcription factor activity"/>
    <property type="evidence" value="ECO:0007669"/>
    <property type="project" value="InterPro"/>
</dbReference>
<dbReference type="InterPro" id="IPR020449">
    <property type="entry name" value="Tscrpt_reg_AraC-type_HTH"/>
</dbReference>
<reference evidence="5" key="2">
    <citation type="submission" date="2020-09" db="EMBL/GenBank/DDBJ databases">
        <authorList>
            <person name="Sun Q."/>
            <person name="Zhou Y."/>
        </authorList>
    </citation>
    <scope>NUCLEOTIDE SEQUENCE</scope>
    <source>
        <strain evidence="5">CGMCC 1.15178</strain>
    </source>
</reference>
<protein>
    <recommendedName>
        <fullName evidence="4">HTH araC/xylS-type domain-containing protein</fullName>
    </recommendedName>
</protein>
<dbReference type="Gene3D" id="2.60.120.280">
    <property type="entry name" value="Regulatory protein AraC"/>
    <property type="match status" value="1"/>
</dbReference>
<dbReference type="Pfam" id="PF02311">
    <property type="entry name" value="AraC_binding"/>
    <property type="match status" value="1"/>
</dbReference>
<feature type="domain" description="HTH araC/xylS-type" evidence="4">
    <location>
        <begin position="186"/>
        <end position="286"/>
    </location>
</feature>
<proteinExistence type="predicted"/>
<name>A0A916Z4C7_9BACL</name>
<keyword evidence="2" id="KW-0238">DNA-binding</keyword>
<dbReference type="SMART" id="SM00342">
    <property type="entry name" value="HTH_ARAC"/>
    <property type="match status" value="1"/>
</dbReference>
<comment type="caution">
    <text evidence="5">The sequence shown here is derived from an EMBL/GenBank/DDBJ whole genome shotgun (WGS) entry which is preliminary data.</text>
</comment>
<evidence type="ECO:0000313" key="6">
    <source>
        <dbReference type="Proteomes" id="UP000612456"/>
    </source>
</evidence>
<dbReference type="PANTHER" id="PTHR43280:SF28">
    <property type="entry name" value="HTH-TYPE TRANSCRIPTIONAL ACTIVATOR RHAS"/>
    <property type="match status" value="1"/>
</dbReference>
<keyword evidence="1" id="KW-0805">Transcription regulation</keyword>
<dbReference type="RefSeq" id="WP_188993356.1">
    <property type="nucleotide sequence ID" value="NZ_BMHP01000002.1"/>
</dbReference>
<dbReference type="PROSITE" id="PS00041">
    <property type="entry name" value="HTH_ARAC_FAMILY_1"/>
    <property type="match status" value="1"/>
</dbReference>
<sequence length="293" mass="33946">MEQNIRRKEWIVEDQLRRFMFVLGKNDLPLYVESIGYNPDQEPVLRRKGYPYFHWLQTIDGEGEFELSGRRFSLSQGNGSLIFPGVPHSYSASKNKKWATLYVTFGGSLADSMLALLGIRHTEWLHWNDDAPITEQLMDMVEQTQYDEDRTGLNASAQLYRFLTMVKIYGQTGGRSSLFQHLEKLDPLLHWLDQKFGDPEIGLVDMADRLDISPRYLNALFRQAFGITAYAYLIRLRIRKAKELMSQSERKSIKEIAHLAGYRDPSHFISAFGKTEGMTPDQFRKLQGLTYMT</sequence>
<dbReference type="InterPro" id="IPR009057">
    <property type="entry name" value="Homeodomain-like_sf"/>
</dbReference>
<gene>
    <name evidence="5" type="ORF">GCM10010911_37020</name>
</gene>
<evidence type="ECO:0000259" key="4">
    <source>
        <dbReference type="PROSITE" id="PS01124"/>
    </source>
</evidence>
<dbReference type="PRINTS" id="PR00032">
    <property type="entry name" value="HTHARAC"/>
</dbReference>
<organism evidence="5 6">
    <name type="scientific">Paenibacillus nasutitermitis</name>
    <dbReference type="NCBI Taxonomy" id="1652958"/>
    <lineage>
        <taxon>Bacteria</taxon>
        <taxon>Bacillati</taxon>
        <taxon>Bacillota</taxon>
        <taxon>Bacilli</taxon>
        <taxon>Bacillales</taxon>
        <taxon>Paenibacillaceae</taxon>
        <taxon>Paenibacillus</taxon>
    </lineage>
</organism>
<accession>A0A916Z4C7</accession>
<dbReference type="InterPro" id="IPR018060">
    <property type="entry name" value="HTH_AraC"/>
</dbReference>
<dbReference type="InterPro" id="IPR018062">
    <property type="entry name" value="HTH_AraC-typ_CS"/>
</dbReference>
<dbReference type="SUPFAM" id="SSF51215">
    <property type="entry name" value="Regulatory protein AraC"/>
    <property type="match status" value="1"/>
</dbReference>
<dbReference type="PANTHER" id="PTHR43280">
    <property type="entry name" value="ARAC-FAMILY TRANSCRIPTIONAL REGULATOR"/>
    <property type="match status" value="1"/>
</dbReference>